<dbReference type="InterPro" id="IPR036641">
    <property type="entry name" value="HPT_dom_sf"/>
</dbReference>
<keyword evidence="3" id="KW-0175">Coiled coil</keyword>
<evidence type="ECO:0000259" key="4">
    <source>
        <dbReference type="PROSITE" id="PS50894"/>
    </source>
</evidence>
<dbReference type="SUPFAM" id="SSF47226">
    <property type="entry name" value="Histidine-containing phosphotransfer domain, HPT domain"/>
    <property type="match status" value="1"/>
</dbReference>
<dbReference type="Proteomes" id="UP001158049">
    <property type="component" value="Unassembled WGS sequence"/>
</dbReference>
<sequence>MTPPPVYRCCQPGLLFDAVDRDAVIFLDLAQVFHQETIARFDDIVRASAAGAFADMGYEAHSLKGTVGAVGATGLVQLLRDIETAGLEQRRPCTAEQLAQLQQQLQAARDDMAAFVATLQQPD</sequence>
<evidence type="ECO:0000256" key="2">
    <source>
        <dbReference type="PROSITE-ProRule" id="PRU00110"/>
    </source>
</evidence>
<feature type="coiled-coil region" evidence="3">
    <location>
        <begin position="91"/>
        <end position="118"/>
    </location>
</feature>
<proteinExistence type="predicted"/>
<reference evidence="5 6" key="1">
    <citation type="submission" date="2017-05" db="EMBL/GenBank/DDBJ databases">
        <authorList>
            <person name="Varghese N."/>
            <person name="Submissions S."/>
        </authorList>
    </citation>
    <scope>NUCLEOTIDE SEQUENCE [LARGE SCALE GENOMIC DNA]</scope>
    <source>
        <strain evidence="5 6">DSM 26001</strain>
    </source>
</reference>
<dbReference type="RefSeq" id="WP_283441009.1">
    <property type="nucleotide sequence ID" value="NZ_FXUL01000002.1"/>
</dbReference>
<keyword evidence="1" id="KW-0902">Two-component regulatory system</keyword>
<gene>
    <name evidence="5" type="ORF">SAMN06295970_102207</name>
</gene>
<organism evidence="5 6">
    <name type="scientific">Noviherbaspirillum suwonense</name>
    <dbReference type="NCBI Taxonomy" id="1224511"/>
    <lineage>
        <taxon>Bacteria</taxon>
        <taxon>Pseudomonadati</taxon>
        <taxon>Pseudomonadota</taxon>
        <taxon>Betaproteobacteria</taxon>
        <taxon>Burkholderiales</taxon>
        <taxon>Oxalobacteraceae</taxon>
        <taxon>Noviherbaspirillum</taxon>
    </lineage>
</organism>
<protein>
    <submittedName>
        <fullName evidence="5">HPt (Histidine-containing phosphotransfer) domain-containing protein</fullName>
    </submittedName>
</protein>
<dbReference type="Pfam" id="PF01627">
    <property type="entry name" value="Hpt"/>
    <property type="match status" value="1"/>
</dbReference>
<evidence type="ECO:0000313" key="5">
    <source>
        <dbReference type="EMBL" id="SMP49140.1"/>
    </source>
</evidence>
<name>A0ABY1PWP3_9BURK</name>
<keyword evidence="6" id="KW-1185">Reference proteome</keyword>
<feature type="modified residue" description="Phosphohistidine" evidence="2">
    <location>
        <position position="61"/>
    </location>
</feature>
<comment type="caution">
    <text evidence="5">The sequence shown here is derived from an EMBL/GenBank/DDBJ whole genome shotgun (WGS) entry which is preliminary data.</text>
</comment>
<dbReference type="EMBL" id="FXUL01000002">
    <property type="protein sequence ID" value="SMP49140.1"/>
    <property type="molecule type" value="Genomic_DNA"/>
</dbReference>
<evidence type="ECO:0000313" key="6">
    <source>
        <dbReference type="Proteomes" id="UP001158049"/>
    </source>
</evidence>
<dbReference type="Gene3D" id="1.20.120.160">
    <property type="entry name" value="HPT domain"/>
    <property type="match status" value="1"/>
</dbReference>
<dbReference type="PROSITE" id="PS50894">
    <property type="entry name" value="HPT"/>
    <property type="match status" value="1"/>
</dbReference>
<feature type="domain" description="HPt" evidence="4">
    <location>
        <begin position="22"/>
        <end position="119"/>
    </location>
</feature>
<accession>A0ABY1PWP3</accession>
<dbReference type="InterPro" id="IPR008207">
    <property type="entry name" value="Sig_transdc_His_kin_Hpt_dom"/>
</dbReference>
<keyword evidence="2" id="KW-0597">Phosphoprotein</keyword>
<evidence type="ECO:0000256" key="1">
    <source>
        <dbReference type="ARBA" id="ARBA00023012"/>
    </source>
</evidence>
<evidence type="ECO:0000256" key="3">
    <source>
        <dbReference type="SAM" id="Coils"/>
    </source>
</evidence>